<dbReference type="GO" id="GO:0000049">
    <property type="term" value="F:tRNA binding"/>
    <property type="evidence" value="ECO:0007669"/>
    <property type="project" value="UniProtKB-UniRule"/>
</dbReference>
<dbReference type="GO" id="GO:0005737">
    <property type="term" value="C:cytoplasm"/>
    <property type="evidence" value="ECO:0007669"/>
    <property type="project" value="UniProtKB-SubCell"/>
</dbReference>
<dbReference type="InterPro" id="IPR001328">
    <property type="entry name" value="Pept_tRNA_hydro"/>
</dbReference>
<dbReference type="InterPro" id="IPR036416">
    <property type="entry name" value="Pept_tRNA_hydro_sf"/>
</dbReference>
<feature type="active site" description="Proton acceptor" evidence="6">
    <location>
        <position position="41"/>
    </location>
</feature>
<feature type="site" description="Stabilizes the basic form of H active site to accept a proton" evidence="6">
    <location>
        <position position="114"/>
    </location>
</feature>
<comment type="subcellular location">
    <subcellularLocation>
        <location evidence="6">Cytoplasm</location>
    </subcellularLocation>
</comment>
<accession>A0A2Z4Y817</accession>
<feature type="site" description="Discriminates between blocked and unblocked aminoacyl-tRNA" evidence="6">
    <location>
        <position position="31"/>
    </location>
</feature>
<comment type="subunit">
    <text evidence="6">Monomer.</text>
</comment>
<evidence type="ECO:0000256" key="4">
    <source>
        <dbReference type="ARBA" id="ARBA00022884"/>
    </source>
</evidence>
<feature type="binding site" evidence="6">
    <location>
        <position position="89"/>
    </location>
    <ligand>
        <name>tRNA</name>
        <dbReference type="ChEBI" id="CHEBI:17843"/>
    </ligand>
</feature>
<feature type="binding site" evidence="6">
    <location>
        <position position="36"/>
    </location>
    <ligand>
        <name>tRNA</name>
        <dbReference type="ChEBI" id="CHEBI:17843"/>
    </ligand>
</feature>
<evidence type="ECO:0000256" key="2">
    <source>
        <dbReference type="ARBA" id="ARBA00022555"/>
    </source>
</evidence>
<evidence type="ECO:0000256" key="6">
    <source>
        <dbReference type="HAMAP-Rule" id="MF_00083"/>
    </source>
</evidence>
<keyword evidence="2 6" id="KW-0820">tRNA-binding</keyword>
<comment type="similarity">
    <text evidence="6">Belongs to the PTH family.</text>
</comment>
<dbReference type="GO" id="GO:0004045">
    <property type="term" value="F:peptidyl-tRNA hydrolase activity"/>
    <property type="evidence" value="ECO:0007669"/>
    <property type="project" value="UniProtKB-UniRule"/>
</dbReference>
<dbReference type="Proteomes" id="UP000262583">
    <property type="component" value="Chromosome"/>
</dbReference>
<comment type="function">
    <text evidence="6">Catalyzes the release of premature peptidyl moieties from peptidyl-tRNA molecules trapped in stalled 50S ribosomal subunits, and thus maintains levels of free tRNAs and 50S ribosomes.</text>
</comment>
<evidence type="ECO:0000313" key="8">
    <source>
        <dbReference type="Proteomes" id="UP000262583"/>
    </source>
</evidence>
<dbReference type="EMBL" id="CP030759">
    <property type="protein sequence ID" value="AXA37397.1"/>
    <property type="molecule type" value="Genomic_DNA"/>
</dbReference>
<gene>
    <name evidence="6" type="primary">pth</name>
    <name evidence="7" type="ORF">BRCON_2655</name>
</gene>
<sequence length="224" mass="24752">MLIPLQFCGCTYPDVEDMHELIMKLVVGLGNPGSRYERTPHNVGFDVVDLLAKRHGGTWALRTRFEAAIAEIVLDGKRVTLLKPLTYMNLSGRAVQAYLSKEGGEPAELLVISDDIALPLGQLRIRPSGSHGGHKGLLSIIQSLGTLDFPRLRIGVRPNRPIEPDWVQFVLSHFPPEEWEVVRTAEETAADAIEMILERGLEAAMNRYNRKSTTQQGESGSEGA</sequence>
<proteinExistence type="inferred from homology"/>
<name>A0A2Z4Y817_SUMC1</name>
<dbReference type="Pfam" id="PF01195">
    <property type="entry name" value="Pept_tRNA_hydro"/>
    <property type="match status" value="1"/>
</dbReference>
<dbReference type="GO" id="GO:0006515">
    <property type="term" value="P:protein quality control for misfolded or incompletely synthesized proteins"/>
    <property type="evidence" value="ECO:0007669"/>
    <property type="project" value="UniProtKB-UniRule"/>
</dbReference>
<organism evidence="7 8">
    <name type="scientific">Sumerlaea chitinivorans</name>
    <dbReference type="NCBI Taxonomy" id="2250252"/>
    <lineage>
        <taxon>Bacteria</taxon>
        <taxon>Candidatus Sumerlaeota</taxon>
        <taxon>Candidatus Sumerlaeia</taxon>
        <taxon>Candidatus Sumerlaeales</taxon>
        <taxon>Candidatus Sumerlaeaceae</taxon>
        <taxon>Candidatus Sumerlaea</taxon>
    </lineage>
</organism>
<protein>
    <recommendedName>
        <fullName evidence="5 6">Peptidyl-tRNA hydrolase</fullName>
        <shortName evidence="6">Pth</shortName>
        <ecNumber evidence="1 6">3.1.1.29</ecNumber>
    </recommendedName>
</protein>
<dbReference type="HAMAP" id="MF_00083">
    <property type="entry name" value="Pept_tRNA_hydro_bact"/>
    <property type="match status" value="1"/>
</dbReference>
<comment type="caution">
    <text evidence="6">Lacks conserved residue(s) required for the propagation of feature annotation.</text>
</comment>
<dbReference type="Gene3D" id="3.40.50.1470">
    <property type="entry name" value="Peptidyl-tRNA hydrolase"/>
    <property type="match status" value="1"/>
</dbReference>
<keyword evidence="3 6" id="KW-0378">Hydrolase</keyword>
<comment type="function">
    <text evidence="6">Hydrolyzes ribosome-free peptidyl-tRNAs (with 1 or more amino acids incorporated), which drop off the ribosome during protein synthesis, or as a result of ribosome stalling.</text>
</comment>
<dbReference type="SUPFAM" id="SSF53178">
    <property type="entry name" value="Peptidyl-tRNA hydrolase-like"/>
    <property type="match status" value="1"/>
</dbReference>
<keyword evidence="4 6" id="KW-0694">RNA-binding</keyword>
<evidence type="ECO:0000256" key="1">
    <source>
        <dbReference type="ARBA" id="ARBA00013260"/>
    </source>
</evidence>
<dbReference type="CDD" id="cd00462">
    <property type="entry name" value="PTH"/>
    <property type="match status" value="1"/>
</dbReference>
<dbReference type="KEGG" id="schv:BRCON_2655"/>
<dbReference type="GO" id="GO:0072344">
    <property type="term" value="P:rescue of stalled ribosome"/>
    <property type="evidence" value="ECO:0007669"/>
    <property type="project" value="UniProtKB-UniRule"/>
</dbReference>
<dbReference type="EC" id="3.1.1.29" evidence="1 6"/>
<evidence type="ECO:0000256" key="3">
    <source>
        <dbReference type="ARBA" id="ARBA00022801"/>
    </source>
</evidence>
<dbReference type="NCBIfam" id="TIGR00447">
    <property type="entry name" value="pth"/>
    <property type="match status" value="1"/>
</dbReference>
<dbReference type="AlphaFoldDB" id="A0A2Z4Y817"/>
<comment type="catalytic activity">
    <reaction evidence="6">
        <text>an N-acyl-L-alpha-aminoacyl-tRNA + H2O = an N-acyl-L-amino acid + a tRNA + H(+)</text>
        <dbReference type="Rhea" id="RHEA:54448"/>
        <dbReference type="Rhea" id="RHEA-COMP:10123"/>
        <dbReference type="Rhea" id="RHEA-COMP:13883"/>
        <dbReference type="ChEBI" id="CHEBI:15377"/>
        <dbReference type="ChEBI" id="CHEBI:15378"/>
        <dbReference type="ChEBI" id="CHEBI:59874"/>
        <dbReference type="ChEBI" id="CHEBI:78442"/>
        <dbReference type="ChEBI" id="CHEBI:138191"/>
        <dbReference type="EC" id="3.1.1.29"/>
    </reaction>
</comment>
<reference evidence="7 8" key="1">
    <citation type="submission" date="2018-05" db="EMBL/GenBank/DDBJ databases">
        <title>A metagenomic window into the 2 km-deep terrestrial subsurface aquifer revealed taxonomically and functionally diverse microbial community comprising novel uncultured bacterial lineages.</title>
        <authorList>
            <person name="Kadnikov V.V."/>
            <person name="Mardanov A.V."/>
            <person name="Beletsky A.V."/>
            <person name="Banks D."/>
            <person name="Pimenov N.V."/>
            <person name="Frank Y.A."/>
            <person name="Karnachuk O.V."/>
            <person name="Ravin N.V."/>
        </authorList>
    </citation>
    <scope>NUCLEOTIDE SEQUENCE [LARGE SCALE GENOMIC DNA]</scope>
    <source>
        <strain evidence="7">BY</strain>
    </source>
</reference>
<evidence type="ECO:0000256" key="5">
    <source>
        <dbReference type="ARBA" id="ARBA00050038"/>
    </source>
</evidence>
<evidence type="ECO:0000313" key="7">
    <source>
        <dbReference type="EMBL" id="AXA37397.1"/>
    </source>
</evidence>
<dbReference type="PANTHER" id="PTHR17224:SF1">
    <property type="entry name" value="PEPTIDYL-TRNA HYDROLASE"/>
    <property type="match status" value="1"/>
</dbReference>
<feature type="binding site" evidence="6">
    <location>
        <position position="87"/>
    </location>
    <ligand>
        <name>tRNA</name>
        <dbReference type="ChEBI" id="CHEBI:17843"/>
    </ligand>
</feature>
<dbReference type="PANTHER" id="PTHR17224">
    <property type="entry name" value="PEPTIDYL-TRNA HYDROLASE"/>
    <property type="match status" value="1"/>
</dbReference>
<dbReference type="FunFam" id="3.40.50.1470:FF:000001">
    <property type="entry name" value="Peptidyl-tRNA hydrolase"/>
    <property type="match status" value="1"/>
</dbReference>
<keyword evidence="6" id="KW-0963">Cytoplasm</keyword>